<feature type="domain" description="Glycosyl transferase family 1" evidence="3">
    <location>
        <begin position="213"/>
        <end position="363"/>
    </location>
</feature>
<dbReference type="SUPFAM" id="SSF53756">
    <property type="entry name" value="UDP-Glycosyltransferase/glycogen phosphorylase"/>
    <property type="match status" value="1"/>
</dbReference>
<gene>
    <name evidence="5" type="ORF">IPP58_07670</name>
</gene>
<dbReference type="EMBL" id="JADKIO010000006">
    <property type="protein sequence ID" value="MBK9796362.1"/>
    <property type="molecule type" value="Genomic_DNA"/>
</dbReference>
<dbReference type="PANTHER" id="PTHR12526:SF629">
    <property type="entry name" value="TEICHURONIC ACID BIOSYNTHESIS GLYCOSYLTRANSFERASE TUAH-RELATED"/>
    <property type="match status" value="1"/>
</dbReference>
<evidence type="ECO:0000259" key="4">
    <source>
        <dbReference type="Pfam" id="PF13439"/>
    </source>
</evidence>
<dbReference type="Pfam" id="PF13439">
    <property type="entry name" value="Glyco_transf_4"/>
    <property type="match status" value="1"/>
</dbReference>
<keyword evidence="1" id="KW-0328">Glycosyltransferase</keyword>
<proteinExistence type="predicted"/>
<reference evidence="5" key="1">
    <citation type="submission" date="2020-10" db="EMBL/GenBank/DDBJ databases">
        <title>Connecting structure to function with the recovery of over 1000 high-quality activated sludge metagenome-assembled genomes encoding full-length rRNA genes using long-read sequencing.</title>
        <authorList>
            <person name="Singleton C.M."/>
            <person name="Petriglieri F."/>
            <person name="Kristensen J.M."/>
            <person name="Kirkegaard R.H."/>
            <person name="Michaelsen T.Y."/>
            <person name="Andersen M.H."/>
            <person name="Karst S.M."/>
            <person name="Dueholm M.S."/>
            <person name="Nielsen P.H."/>
            <person name="Albertsen M."/>
        </authorList>
    </citation>
    <scope>NUCLEOTIDE SEQUENCE</scope>
    <source>
        <strain evidence="5">Skiv_18-Q3-R9-52_MAXAC.067</strain>
    </source>
</reference>
<name>A0A9D7SH44_9BACT</name>
<dbReference type="Gene3D" id="3.40.50.2000">
    <property type="entry name" value="Glycogen Phosphorylase B"/>
    <property type="match status" value="2"/>
</dbReference>
<evidence type="ECO:0000313" key="5">
    <source>
        <dbReference type="EMBL" id="MBK9796362.1"/>
    </source>
</evidence>
<dbReference type="AlphaFoldDB" id="A0A9D7SH44"/>
<dbReference type="Pfam" id="PF00534">
    <property type="entry name" value="Glycos_transf_1"/>
    <property type="match status" value="1"/>
</dbReference>
<keyword evidence="2" id="KW-0808">Transferase</keyword>
<dbReference type="PANTHER" id="PTHR12526">
    <property type="entry name" value="GLYCOSYLTRANSFERASE"/>
    <property type="match status" value="1"/>
</dbReference>
<dbReference type="GO" id="GO:0016757">
    <property type="term" value="F:glycosyltransferase activity"/>
    <property type="evidence" value="ECO:0007669"/>
    <property type="project" value="UniProtKB-KW"/>
</dbReference>
<feature type="domain" description="Glycosyltransferase subfamily 4-like N-terminal" evidence="4">
    <location>
        <begin position="25"/>
        <end position="165"/>
    </location>
</feature>
<dbReference type="InterPro" id="IPR001296">
    <property type="entry name" value="Glyco_trans_1"/>
</dbReference>
<protein>
    <submittedName>
        <fullName evidence="5">Glycosyltransferase</fullName>
    </submittedName>
</protein>
<dbReference type="InterPro" id="IPR028098">
    <property type="entry name" value="Glyco_trans_4-like_N"/>
</dbReference>
<evidence type="ECO:0000259" key="3">
    <source>
        <dbReference type="Pfam" id="PF00534"/>
    </source>
</evidence>
<sequence>MSEQPIHVCIVTTAHPIDDVRVNNKIAHAFRTAGFRVTWVGPGHAFFDQTNYNRDGIEFLLTPPLKSRMDRLSSRFRVRRLAGTVQNVDVYYSPDPDSAPISVDLARRHGAKSVFDIHEIYHGTNLDKWLFGFRMKPIRDFVRRGIARTCRRSDLVMGVSDAVLDPVFPDRSRRLVVRSCAPAWFADGPTADVCGEGRTRLRLMHGKGHLAYGTGKVLEALRLVKSQAVPPSVVVMAAGEPANDPTVQALVPIAEGLGVLEALDFRKGVPLQEMPGILRSCDVGLISYGRGLGVDILPNRLFEYLALGLPVLAPSYASEIAKILREEQCGLLVDFEDPAAIAEAILKFQADPAMCREMGRRGKAGFLARHNWEVEVEPLLQQIRDWCPRKGRS</sequence>
<evidence type="ECO:0000256" key="2">
    <source>
        <dbReference type="ARBA" id="ARBA00022679"/>
    </source>
</evidence>
<organism evidence="5 6">
    <name type="scientific">Candidatus Geothrix skivensis</name>
    <dbReference type="NCBI Taxonomy" id="2954439"/>
    <lineage>
        <taxon>Bacteria</taxon>
        <taxon>Pseudomonadati</taxon>
        <taxon>Acidobacteriota</taxon>
        <taxon>Holophagae</taxon>
        <taxon>Holophagales</taxon>
        <taxon>Holophagaceae</taxon>
        <taxon>Geothrix</taxon>
    </lineage>
</organism>
<evidence type="ECO:0000256" key="1">
    <source>
        <dbReference type="ARBA" id="ARBA00022676"/>
    </source>
</evidence>
<accession>A0A9D7SH44</accession>
<comment type="caution">
    <text evidence="5">The sequence shown here is derived from an EMBL/GenBank/DDBJ whole genome shotgun (WGS) entry which is preliminary data.</text>
</comment>
<dbReference type="Proteomes" id="UP000886657">
    <property type="component" value="Unassembled WGS sequence"/>
</dbReference>
<evidence type="ECO:0000313" key="6">
    <source>
        <dbReference type="Proteomes" id="UP000886657"/>
    </source>
</evidence>